<dbReference type="Proteomes" id="UP000436047">
    <property type="component" value="Unassembled WGS sequence"/>
</dbReference>
<dbReference type="GO" id="GO:0006260">
    <property type="term" value="P:DNA replication"/>
    <property type="evidence" value="ECO:0007669"/>
    <property type="project" value="UniProtKB-KW"/>
</dbReference>
<dbReference type="Gene3D" id="3.90.79.10">
    <property type="entry name" value="Nucleoside Triphosphate Pyrophosphohydrolase"/>
    <property type="match status" value="1"/>
</dbReference>
<keyword evidence="4" id="KW-0235">DNA replication</keyword>
<dbReference type="GeneID" id="86052231"/>
<dbReference type="GO" id="GO:0046872">
    <property type="term" value="F:metal ion binding"/>
    <property type="evidence" value="ECO:0007669"/>
    <property type="project" value="UniProtKB-KW"/>
</dbReference>
<dbReference type="GO" id="GO:0035539">
    <property type="term" value="F:8-oxo-7,8-dihydrodeoxyguanosine triphosphate pyrophosphatase activity"/>
    <property type="evidence" value="ECO:0007669"/>
    <property type="project" value="UniProtKB-EC"/>
</dbReference>
<dbReference type="GO" id="GO:0044716">
    <property type="term" value="F:8-oxo-GDP phosphatase activity"/>
    <property type="evidence" value="ECO:0007669"/>
    <property type="project" value="TreeGrafter"/>
</dbReference>
<keyword evidence="3" id="KW-0515">Mutator protein</keyword>
<dbReference type="GO" id="GO:0008413">
    <property type="term" value="F:8-oxo-7,8-dihydroguanosine triphosphate pyrophosphatase activity"/>
    <property type="evidence" value="ECO:0007669"/>
    <property type="project" value="TreeGrafter"/>
</dbReference>
<keyword evidence="8" id="KW-0460">Magnesium</keyword>
<evidence type="ECO:0000313" key="13">
    <source>
        <dbReference type="EMBL" id="MSS87514.1"/>
    </source>
</evidence>
<evidence type="ECO:0000256" key="11">
    <source>
        <dbReference type="ARBA" id="ARBA00038905"/>
    </source>
</evidence>
<keyword evidence="7" id="KW-0378">Hydrolase</keyword>
<evidence type="ECO:0000259" key="12">
    <source>
        <dbReference type="PROSITE" id="PS51462"/>
    </source>
</evidence>
<evidence type="ECO:0000313" key="14">
    <source>
        <dbReference type="Proteomes" id="UP000436047"/>
    </source>
</evidence>
<keyword evidence="6" id="KW-0227">DNA damage</keyword>
<evidence type="ECO:0000256" key="2">
    <source>
        <dbReference type="ARBA" id="ARBA00005582"/>
    </source>
</evidence>
<keyword evidence="9" id="KW-0234">DNA repair</keyword>
<evidence type="ECO:0000256" key="5">
    <source>
        <dbReference type="ARBA" id="ARBA00022723"/>
    </source>
</evidence>
<dbReference type="Pfam" id="PF00293">
    <property type="entry name" value="NUDIX"/>
    <property type="match status" value="1"/>
</dbReference>
<dbReference type="InterPro" id="IPR000086">
    <property type="entry name" value="NUDIX_hydrolase_dom"/>
</dbReference>
<dbReference type="InterPro" id="IPR015797">
    <property type="entry name" value="NUDIX_hydrolase-like_dom_sf"/>
</dbReference>
<dbReference type="CDD" id="cd04683">
    <property type="entry name" value="NUDIX_Hydrolase"/>
    <property type="match status" value="1"/>
</dbReference>
<keyword evidence="5" id="KW-0479">Metal-binding</keyword>
<evidence type="ECO:0000256" key="1">
    <source>
        <dbReference type="ARBA" id="ARBA00001946"/>
    </source>
</evidence>
<evidence type="ECO:0000256" key="3">
    <source>
        <dbReference type="ARBA" id="ARBA00022457"/>
    </source>
</evidence>
<comment type="cofactor">
    <cofactor evidence="1">
        <name>Mg(2+)</name>
        <dbReference type="ChEBI" id="CHEBI:18420"/>
    </cofactor>
</comment>
<evidence type="ECO:0000256" key="7">
    <source>
        <dbReference type="ARBA" id="ARBA00022801"/>
    </source>
</evidence>
<comment type="catalytic activity">
    <reaction evidence="10">
        <text>8-oxo-dGTP + H2O = 8-oxo-dGMP + diphosphate + H(+)</text>
        <dbReference type="Rhea" id="RHEA:31575"/>
        <dbReference type="ChEBI" id="CHEBI:15377"/>
        <dbReference type="ChEBI" id="CHEBI:15378"/>
        <dbReference type="ChEBI" id="CHEBI:33019"/>
        <dbReference type="ChEBI" id="CHEBI:63224"/>
        <dbReference type="ChEBI" id="CHEBI:77896"/>
        <dbReference type="EC" id="3.6.1.55"/>
    </reaction>
</comment>
<name>A0A6N7WCT3_9FIRM</name>
<evidence type="ECO:0000256" key="6">
    <source>
        <dbReference type="ARBA" id="ARBA00022763"/>
    </source>
</evidence>
<evidence type="ECO:0000256" key="10">
    <source>
        <dbReference type="ARBA" id="ARBA00035861"/>
    </source>
</evidence>
<evidence type="ECO:0000256" key="4">
    <source>
        <dbReference type="ARBA" id="ARBA00022705"/>
    </source>
</evidence>
<proteinExistence type="inferred from homology"/>
<gene>
    <name evidence="13" type="ORF">FYJ45_03910</name>
</gene>
<reference evidence="13 14" key="1">
    <citation type="submission" date="2019-08" db="EMBL/GenBank/DDBJ databases">
        <title>In-depth cultivation of the pig gut microbiome towards novel bacterial diversity and tailored functional studies.</title>
        <authorList>
            <person name="Wylensek D."/>
            <person name="Hitch T.C.A."/>
            <person name="Clavel T."/>
        </authorList>
    </citation>
    <scope>NUCLEOTIDE SEQUENCE [LARGE SCALE GENOMIC DNA]</scope>
    <source>
        <strain evidence="13 14">WCA-389-WT-23B</strain>
    </source>
</reference>
<dbReference type="PANTHER" id="PTHR47707:SF1">
    <property type="entry name" value="NUDIX HYDROLASE FAMILY PROTEIN"/>
    <property type="match status" value="1"/>
</dbReference>
<sequence length="163" mass="18908">MEEHFKVYSAVFPIIIKRYEGQMQVLLSMRKNTGYMDGRWDFAGSGHVDKNESAKQAVARECLEELGIIVKQDNIHFAHLSHRVGLNGERTYFDIYFTVDSFIGEPFIAEPEKCSELQWFAIDRLPDEIIEIRKQALQLYLEAVPYDEVITGNTEEHSCCRKD</sequence>
<dbReference type="EMBL" id="VUMI01000004">
    <property type="protein sequence ID" value="MSS87514.1"/>
    <property type="molecule type" value="Genomic_DNA"/>
</dbReference>
<dbReference type="GO" id="GO:0044715">
    <property type="term" value="F:8-oxo-dGDP phosphatase activity"/>
    <property type="evidence" value="ECO:0007669"/>
    <property type="project" value="TreeGrafter"/>
</dbReference>
<dbReference type="EC" id="3.6.1.55" evidence="11"/>
<evidence type="ECO:0000256" key="9">
    <source>
        <dbReference type="ARBA" id="ARBA00023204"/>
    </source>
</evidence>
<accession>A0A6N7WCT3</accession>
<evidence type="ECO:0000256" key="8">
    <source>
        <dbReference type="ARBA" id="ARBA00022842"/>
    </source>
</evidence>
<protein>
    <recommendedName>
        <fullName evidence="11">8-oxo-dGTP diphosphatase</fullName>
        <ecNumber evidence="11">3.6.1.55</ecNumber>
    </recommendedName>
</protein>
<dbReference type="PANTHER" id="PTHR47707">
    <property type="entry name" value="8-OXO-DGTP DIPHOSPHATASE"/>
    <property type="match status" value="1"/>
</dbReference>
<comment type="similarity">
    <text evidence="2">Belongs to the Nudix hydrolase family.</text>
</comment>
<dbReference type="AlphaFoldDB" id="A0A6N7WCT3"/>
<dbReference type="InterPro" id="IPR047127">
    <property type="entry name" value="MutT-like"/>
</dbReference>
<organism evidence="13 14">
    <name type="scientific">Eisenbergiella porci</name>
    <dbReference type="NCBI Taxonomy" id="2652274"/>
    <lineage>
        <taxon>Bacteria</taxon>
        <taxon>Bacillati</taxon>
        <taxon>Bacillota</taxon>
        <taxon>Clostridia</taxon>
        <taxon>Lachnospirales</taxon>
        <taxon>Lachnospiraceae</taxon>
        <taxon>Eisenbergiella</taxon>
    </lineage>
</organism>
<keyword evidence="14" id="KW-1185">Reference proteome</keyword>
<comment type="caution">
    <text evidence="13">The sequence shown here is derived from an EMBL/GenBank/DDBJ whole genome shotgun (WGS) entry which is preliminary data.</text>
</comment>
<dbReference type="SUPFAM" id="SSF55811">
    <property type="entry name" value="Nudix"/>
    <property type="match status" value="1"/>
</dbReference>
<dbReference type="RefSeq" id="WP_154463571.1">
    <property type="nucleotide sequence ID" value="NZ_JAXDZL010000155.1"/>
</dbReference>
<feature type="domain" description="Nudix hydrolase" evidence="12">
    <location>
        <begin position="7"/>
        <end position="143"/>
    </location>
</feature>
<dbReference type="PROSITE" id="PS51462">
    <property type="entry name" value="NUDIX"/>
    <property type="match status" value="1"/>
</dbReference>
<dbReference type="GO" id="GO:0006281">
    <property type="term" value="P:DNA repair"/>
    <property type="evidence" value="ECO:0007669"/>
    <property type="project" value="UniProtKB-KW"/>
</dbReference>